<feature type="region of interest" description="Disordered" evidence="1">
    <location>
        <begin position="80"/>
        <end position="107"/>
    </location>
</feature>
<proteinExistence type="predicted"/>
<organism evidence="2 3">
    <name type="scientific">Blepharisma stoltei</name>
    <dbReference type="NCBI Taxonomy" id="1481888"/>
    <lineage>
        <taxon>Eukaryota</taxon>
        <taxon>Sar</taxon>
        <taxon>Alveolata</taxon>
        <taxon>Ciliophora</taxon>
        <taxon>Postciliodesmatophora</taxon>
        <taxon>Heterotrichea</taxon>
        <taxon>Heterotrichida</taxon>
        <taxon>Blepharismidae</taxon>
        <taxon>Blepharisma</taxon>
    </lineage>
</organism>
<keyword evidence="3" id="KW-1185">Reference proteome</keyword>
<dbReference type="Proteomes" id="UP001162131">
    <property type="component" value="Unassembled WGS sequence"/>
</dbReference>
<comment type="caution">
    <text evidence="2">The sequence shown here is derived from an EMBL/GenBank/DDBJ whole genome shotgun (WGS) entry which is preliminary data.</text>
</comment>
<gene>
    <name evidence="2" type="ORF">BSTOLATCC_MIC14491</name>
</gene>
<dbReference type="EMBL" id="CAJZBQ010000014">
    <property type="protein sequence ID" value="CAG9315741.1"/>
    <property type="molecule type" value="Genomic_DNA"/>
</dbReference>
<feature type="compositionally biased region" description="Basic and acidic residues" evidence="1">
    <location>
        <begin position="90"/>
        <end position="100"/>
    </location>
</feature>
<sequence>MKNKISSLETSSMAFDTSLLLSNTCGSIIEKSKFYLQRKICLDSNRRNDFSLVNRSKDTLISGIKAINSDSNHSLLRIPRSTSQSQSNHLKNEKGSDNKKLAVKRARSSKCLKSIDRTNKTSKNTIPAKRAFISSVSPEPNLLAKEERNLSVKLLKEDSLKHKISIKLLKTKSSNWIVLKTPDIRVIKSPFKDGNYPINNNKKSNETIKTPNEDKSDIEKLIESQAIWKERNKNKFIEIHPINNEAHSEPILESRNSEISDIKSVAENNTERSIPSYRVSSVSHRTSRFRIARKVLNSNDRSKRPTAREEKVLRDIMNYESLVENIREKSKKDPLIDGQAKKLKQSIINDENYKEISLEVLKDTSFFAEKIMKQIRNKHSRVI</sequence>
<evidence type="ECO:0000313" key="2">
    <source>
        <dbReference type="EMBL" id="CAG9315741.1"/>
    </source>
</evidence>
<evidence type="ECO:0000313" key="3">
    <source>
        <dbReference type="Proteomes" id="UP001162131"/>
    </source>
</evidence>
<name>A0AAU9IPR8_9CILI</name>
<accession>A0AAU9IPR8</accession>
<evidence type="ECO:0000256" key="1">
    <source>
        <dbReference type="SAM" id="MobiDB-lite"/>
    </source>
</evidence>
<dbReference type="AlphaFoldDB" id="A0AAU9IPR8"/>
<protein>
    <submittedName>
        <fullName evidence="2">Uncharacterized protein</fullName>
    </submittedName>
</protein>
<feature type="compositionally biased region" description="Polar residues" evidence="1">
    <location>
        <begin position="80"/>
        <end position="89"/>
    </location>
</feature>
<reference evidence="2" key="1">
    <citation type="submission" date="2021-09" db="EMBL/GenBank/DDBJ databases">
        <authorList>
            <consortium name="AG Swart"/>
            <person name="Singh M."/>
            <person name="Singh A."/>
            <person name="Seah K."/>
            <person name="Emmerich C."/>
        </authorList>
    </citation>
    <scope>NUCLEOTIDE SEQUENCE</scope>
    <source>
        <strain evidence="2">ATCC30299</strain>
    </source>
</reference>